<reference evidence="1 2" key="1">
    <citation type="submission" date="2022-05" db="EMBL/GenBank/DDBJ databases">
        <authorList>
            <consortium name="Genoscope - CEA"/>
            <person name="William W."/>
        </authorList>
    </citation>
    <scope>NUCLEOTIDE SEQUENCE [LARGE SCALE GENOMIC DNA]</scope>
</reference>
<organism evidence="1 2">
    <name type="scientific">Porites lobata</name>
    <dbReference type="NCBI Taxonomy" id="104759"/>
    <lineage>
        <taxon>Eukaryota</taxon>
        <taxon>Metazoa</taxon>
        <taxon>Cnidaria</taxon>
        <taxon>Anthozoa</taxon>
        <taxon>Hexacorallia</taxon>
        <taxon>Scleractinia</taxon>
        <taxon>Fungiina</taxon>
        <taxon>Poritidae</taxon>
        <taxon>Porites</taxon>
    </lineage>
</organism>
<protein>
    <submittedName>
        <fullName evidence="1">Uncharacterized protein</fullName>
    </submittedName>
</protein>
<comment type="caution">
    <text evidence="1">The sequence shown here is derived from an EMBL/GenBank/DDBJ whole genome shotgun (WGS) entry which is preliminary data.</text>
</comment>
<evidence type="ECO:0000313" key="1">
    <source>
        <dbReference type="EMBL" id="CAH3152207.1"/>
    </source>
</evidence>
<name>A0ABN8Q0I2_9CNID</name>
<evidence type="ECO:0000313" key="2">
    <source>
        <dbReference type="Proteomes" id="UP001159405"/>
    </source>
</evidence>
<sequence length="115" mass="13538">MVSFDFMQNLLTPNLTHNDVLKYKRQLWTNVFGIHDMVVDPGSVFIHHPKEVCMRDTYCAKVKIWKERVGDVSPEQLYHEPIVPTPKRSQYLFFIQSLLFSTVACNKTLARPRER</sequence>
<dbReference type="EMBL" id="CALNXK010000093">
    <property type="protein sequence ID" value="CAH3152207.1"/>
    <property type="molecule type" value="Genomic_DNA"/>
</dbReference>
<gene>
    <name evidence="1" type="ORF">PLOB_00048931</name>
</gene>
<proteinExistence type="predicted"/>
<accession>A0ABN8Q0I2</accession>
<keyword evidence="2" id="KW-1185">Reference proteome</keyword>
<dbReference type="Proteomes" id="UP001159405">
    <property type="component" value="Unassembled WGS sequence"/>
</dbReference>